<dbReference type="EMBL" id="JBHUJB010000089">
    <property type="protein sequence ID" value="MFD2160654.1"/>
    <property type="molecule type" value="Genomic_DNA"/>
</dbReference>
<dbReference type="Proteomes" id="UP001597389">
    <property type="component" value="Unassembled WGS sequence"/>
</dbReference>
<dbReference type="InterPro" id="IPR029016">
    <property type="entry name" value="GAF-like_dom_sf"/>
</dbReference>
<dbReference type="PROSITE" id="PS51077">
    <property type="entry name" value="HTH_ICLR"/>
    <property type="match status" value="1"/>
</dbReference>
<keyword evidence="1" id="KW-0805">Transcription regulation</keyword>
<evidence type="ECO:0000259" key="4">
    <source>
        <dbReference type="PROSITE" id="PS51077"/>
    </source>
</evidence>
<dbReference type="InterPro" id="IPR050707">
    <property type="entry name" value="HTH_MetabolicPath_Reg"/>
</dbReference>
<protein>
    <submittedName>
        <fullName evidence="6">IclR family transcriptional regulator</fullName>
    </submittedName>
</protein>
<dbReference type="Gene3D" id="3.30.450.40">
    <property type="match status" value="1"/>
</dbReference>
<keyword evidence="3" id="KW-0804">Transcription</keyword>
<evidence type="ECO:0000256" key="3">
    <source>
        <dbReference type="ARBA" id="ARBA00023163"/>
    </source>
</evidence>
<gene>
    <name evidence="6" type="ORF">ACFSW8_17250</name>
</gene>
<dbReference type="RefSeq" id="WP_377089796.1">
    <property type="nucleotide sequence ID" value="NZ_JBHSJL010000014.1"/>
</dbReference>
<dbReference type="InterPro" id="IPR036388">
    <property type="entry name" value="WH-like_DNA-bd_sf"/>
</dbReference>
<reference evidence="7" key="1">
    <citation type="journal article" date="2019" name="Int. J. Syst. Evol. Microbiol.">
        <title>The Global Catalogue of Microorganisms (GCM) 10K type strain sequencing project: providing services to taxonomists for standard genome sequencing and annotation.</title>
        <authorList>
            <consortium name="The Broad Institute Genomics Platform"/>
            <consortium name="The Broad Institute Genome Sequencing Center for Infectious Disease"/>
            <person name="Wu L."/>
            <person name="Ma J."/>
        </authorList>
    </citation>
    <scope>NUCLEOTIDE SEQUENCE [LARGE SCALE GENOMIC DNA]</scope>
    <source>
        <strain evidence="7">CCUG 57942</strain>
    </source>
</reference>
<dbReference type="Gene3D" id="1.10.10.10">
    <property type="entry name" value="Winged helix-like DNA-binding domain superfamily/Winged helix DNA-binding domain"/>
    <property type="match status" value="1"/>
</dbReference>
<dbReference type="PANTHER" id="PTHR30136:SF35">
    <property type="entry name" value="HTH-TYPE TRANSCRIPTIONAL REGULATOR RV1719"/>
    <property type="match status" value="1"/>
</dbReference>
<sequence length="251" mass="27700">MNKYHIPSIANTCSIFQLLTTSKKAMSSSAIANELNLPRTSVYRILQTLESEGMVQKINNAYIMGHRLINLGFQVTSHIPERQLCVPILQELTNQTQESSHFAVLSDTNSLLIEVCDSPQALRVASRPGTLADIHCSASGKCFLAFAPEQVASDLMDRITFTQRTNNTHINKASLMNELPTVRRLGYALDNIEYHENVRCIAAPVFNGLGQVSGAIGITASTNRFPKSRIPEMSKQVLAAAEQLSQRFGKH</sequence>
<evidence type="ECO:0000313" key="6">
    <source>
        <dbReference type="EMBL" id="MFD2160654.1"/>
    </source>
</evidence>
<proteinExistence type="predicted"/>
<feature type="domain" description="HTH iclR-type" evidence="4">
    <location>
        <begin position="6"/>
        <end position="66"/>
    </location>
</feature>
<comment type="caution">
    <text evidence="6">The sequence shown here is derived from an EMBL/GenBank/DDBJ whole genome shotgun (WGS) entry which is preliminary data.</text>
</comment>
<evidence type="ECO:0000313" key="7">
    <source>
        <dbReference type="Proteomes" id="UP001597389"/>
    </source>
</evidence>
<dbReference type="InterPro" id="IPR036390">
    <property type="entry name" value="WH_DNA-bd_sf"/>
</dbReference>
<evidence type="ECO:0000256" key="1">
    <source>
        <dbReference type="ARBA" id="ARBA00023015"/>
    </source>
</evidence>
<organism evidence="6 7">
    <name type="scientific">Rubritalea tangerina</name>
    <dbReference type="NCBI Taxonomy" id="430798"/>
    <lineage>
        <taxon>Bacteria</taxon>
        <taxon>Pseudomonadati</taxon>
        <taxon>Verrucomicrobiota</taxon>
        <taxon>Verrucomicrobiia</taxon>
        <taxon>Verrucomicrobiales</taxon>
        <taxon>Rubritaleaceae</taxon>
        <taxon>Rubritalea</taxon>
    </lineage>
</organism>
<keyword evidence="7" id="KW-1185">Reference proteome</keyword>
<dbReference type="SMART" id="SM00346">
    <property type="entry name" value="HTH_ICLR"/>
    <property type="match status" value="1"/>
</dbReference>
<keyword evidence="2" id="KW-0238">DNA-binding</keyword>
<dbReference type="Pfam" id="PF01614">
    <property type="entry name" value="IclR_C"/>
    <property type="match status" value="1"/>
</dbReference>
<evidence type="ECO:0000256" key="2">
    <source>
        <dbReference type="ARBA" id="ARBA00023125"/>
    </source>
</evidence>
<feature type="domain" description="IclR-ED" evidence="5">
    <location>
        <begin position="67"/>
        <end position="250"/>
    </location>
</feature>
<dbReference type="Pfam" id="PF09339">
    <property type="entry name" value="HTH_IclR"/>
    <property type="match status" value="1"/>
</dbReference>
<evidence type="ECO:0000259" key="5">
    <source>
        <dbReference type="PROSITE" id="PS51078"/>
    </source>
</evidence>
<name>A0ABW4ZF73_9BACT</name>
<accession>A0ABW4ZF73</accession>
<dbReference type="InterPro" id="IPR014757">
    <property type="entry name" value="Tscrpt_reg_IclR_C"/>
</dbReference>
<dbReference type="SUPFAM" id="SSF55781">
    <property type="entry name" value="GAF domain-like"/>
    <property type="match status" value="1"/>
</dbReference>
<dbReference type="PANTHER" id="PTHR30136">
    <property type="entry name" value="HELIX-TURN-HELIX TRANSCRIPTIONAL REGULATOR, ICLR FAMILY"/>
    <property type="match status" value="1"/>
</dbReference>
<dbReference type="InterPro" id="IPR005471">
    <property type="entry name" value="Tscrpt_reg_IclR_N"/>
</dbReference>
<dbReference type="SUPFAM" id="SSF46785">
    <property type="entry name" value="Winged helix' DNA-binding domain"/>
    <property type="match status" value="1"/>
</dbReference>
<dbReference type="PROSITE" id="PS51078">
    <property type="entry name" value="ICLR_ED"/>
    <property type="match status" value="1"/>
</dbReference>